<feature type="region of interest" description="Disordered" evidence="1">
    <location>
        <begin position="1"/>
        <end position="22"/>
    </location>
</feature>
<comment type="caution">
    <text evidence="2">The sequence shown here is derived from an EMBL/GenBank/DDBJ whole genome shotgun (WGS) entry which is preliminary data.</text>
</comment>
<feature type="compositionally biased region" description="Basic and acidic residues" evidence="1">
    <location>
        <begin position="13"/>
        <end position="22"/>
    </location>
</feature>
<feature type="compositionally biased region" description="Acidic residues" evidence="1">
    <location>
        <begin position="1"/>
        <end position="12"/>
    </location>
</feature>
<sequence length="290" mass="34297">LPESSNSEETDNEEKWKTDDDKEYEKEHLINKTYLYQEIYNESNNFLNKYCLENQTNNTKEIENKNFNLGNMNKEQKHLIKNLLLRYKDVFAWNSLELDKTTVVQHEIFTKNKPQNKSILDSTKKQDVDTINLKSADAHYIMILQDYNFVVKYRPGKQLSHVDSSSVQAIFKINSNEYKQLVEYLIHSRVSKNLTKEQIRQFKIRASSYLVKENILYQKLYYELTRPLRPLMKNDIKSFIKGCDICQRRGKPRAHEPLNPVIVGQPFVHISMTLTKQGNKYLIVATEYLT</sequence>
<reference evidence="2 3" key="1">
    <citation type="submission" date="2021-06" db="EMBL/GenBank/DDBJ databases">
        <authorList>
            <person name="Kallberg Y."/>
            <person name="Tangrot J."/>
            <person name="Rosling A."/>
        </authorList>
    </citation>
    <scope>NUCLEOTIDE SEQUENCE [LARGE SCALE GENOMIC DNA]</scope>
    <source>
        <strain evidence="2 3">120-4 pot B 10/14</strain>
    </source>
</reference>
<dbReference type="Proteomes" id="UP000789901">
    <property type="component" value="Unassembled WGS sequence"/>
</dbReference>
<name>A0ABN7W0J6_GIGMA</name>
<feature type="non-terminal residue" evidence="2">
    <location>
        <position position="1"/>
    </location>
</feature>
<evidence type="ECO:0000313" key="3">
    <source>
        <dbReference type="Proteomes" id="UP000789901"/>
    </source>
</evidence>
<keyword evidence="3" id="KW-1185">Reference proteome</keyword>
<evidence type="ECO:0000256" key="1">
    <source>
        <dbReference type="SAM" id="MobiDB-lite"/>
    </source>
</evidence>
<evidence type="ECO:0000313" key="2">
    <source>
        <dbReference type="EMBL" id="CAG8810687.1"/>
    </source>
</evidence>
<organism evidence="2 3">
    <name type="scientific">Gigaspora margarita</name>
    <dbReference type="NCBI Taxonomy" id="4874"/>
    <lineage>
        <taxon>Eukaryota</taxon>
        <taxon>Fungi</taxon>
        <taxon>Fungi incertae sedis</taxon>
        <taxon>Mucoromycota</taxon>
        <taxon>Glomeromycotina</taxon>
        <taxon>Glomeromycetes</taxon>
        <taxon>Diversisporales</taxon>
        <taxon>Gigasporaceae</taxon>
        <taxon>Gigaspora</taxon>
    </lineage>
</organism>
<feature type="non-terminal residue" evidence="2">
    <location>
        <position position="290"/>
    </location>
</feature>
<proteinExistence type="predicted"/>
<gene>
    <name evidence="2" type="ORF">GMARGA_LOCUS25148</name>
</gene>
<dbReference type="EMBL" id="CAJVQB010027517">
    <property type="protein sequence ID" value="CAG8810687.1"/>
    <property type="molecule type" value="Genomic_DNA"/>
</dbReference>
<accession>A0ABN7W0J6</accession>
<protein>
    <submittedName>
        <fullName evidence="2">5417_t:CDS:1</fullName>
    </submittedName>
</protein>